<evidence type="ECO:0000313" key="1">
    <source>
        <dbReference type="EMBL" id="THD11833.1"/>
    </source>
</evidence>
<keyword evidence="2" id="KW-1185">Reference proteome</keyword>
<dbReference type="Pfam" id="PF01161">
    <property type="entry name" value="PBP"/>
    <property type="match status" value="1"/>
</dbReference>
<reference evidence="1 2" key="1">
    <citation type="submission" date="2017-02" db="EMBL/GenBank/DDBJ databases">
        <title>Whole genome sequencing of Metallibacterium scheffleri DSM 24874 (T).</title>
        <authorList>
            <person name="Kumar S."/>
            <person name="Patil P."/>
            <person name="Patil P.B."/>
        </authorList>
    </citation>
    <scope>NUCLEOTIDE SEQUENCE [LARGE SCALE GENOMIC DNA]</scope>
    <source>
        <strain evidence="1 2">DSM 24874</strain>
    </source>
</reference>
<dbReference type="PANTHER" id="PTHR30289:SF1">
    <property type="entry name" value="PEBP (PHOSPHATIDYLETHANOLAMINE-BINDING PROTEIN) FAMILY PROTEIN"/>
    <property type="match status" value="1"/>
</dbReference>
<dbReference type="CDD" id="cd00865">
    <property type="entry name" value="PEBP_bact_arch"/>
    <property type="match status" value="1"/>
</dbReference>
<comment type="caution">
    <text evidence="1">The sequence shown here is derived from an EMBL/GenBank/DDBJ whole genome shotgun (WGS) entry which is preliminary data.</text>
</comment>
<dbReference type="Proteomes" id="UP000307749">
    <property type="component" value="Unassembled WGS sequence"/>
</dbReference>
<dbReference type="InterPro" id="IPR008914">
    <property type="entry name" value="PEBP"/>
</dbReference>
<protein>
    <submittedName>
        <fullName evidence="1">Phospholipid-binding protein</fullName>
    </submittedName>
</protein>
<dbReference type="PANTHER" id="PTHR30289">
    <property type="entry name" value="UNCHARACTERIZED PROTEIN YBCL-RELATED"/>
    <property type="match status" value="1"/>
</dbReference>
<proteinExistence type="predicted"/>
<dbReference type="SUPFAM" id="SSF49777">
    <property type="entry name" value="PEBP-like"/>
    <property type="match status" value="1"/>
</dbReference>
<dbReference type="RefSeq" id="WP_081126181.1">
    <property type="nucleotide sequence ID" value="NZ_DAHXOC010000004.1"/>
</dbReference>
<dbReference type="OrthoDB" id="9797506at2"/>
<accession>A0A4S3KRW3</accession>
<dbReference type="STRING" id="993689.GCA_002077135_00800"/>
<organism evidence="1 2">
    <name type="scientific">Metallibacterium scheffleri</name>
    <dbReference type="NCBI Taxonomy" id="993689"/>
    <lineage>
        <taxon>Bacteria</taxon>
        <taxon>Pseudomonadati</taxon>
        <taxon>Pseudomonadota</taxon>
        <taxon>Gammaproteobacteria</taxon>
        <taxon>Lysobacterales</taxon>
        <taxon>Rhodanobacteraceae</taxon>
        <taxon>Metallibacterium</taxon>
    </lineage>
</organism>
<dbReference type="InterPro" id="IPR005247">
    <property type="entry name" value="YbhB_YbcL/LppC-like"/>
</dbReference>
<dbReference type="EMBL" id="MWQO01000006">
    <property type="protein sequence ID" value="THD11833.1"/>
    <property type="molecule type" value="Genomic_DNA"/>
</dbReference>
<evidence type="ECO:0000313" key="2">
    <source>
        <dbReference type="Proteomes" id="UP000307749"/>
    </source>
</evidence>
<sequence length="207" mass="22329">MQLSSQSFVTHQPIPARCAFGQPGTDGPFAFAGNRSPHLAWGDVPQGTRSFALACIDVDVPSRGDDVNKPGRIVPADLPRVEFTHWLMIDIDAGVRELTEGACGSGIVAHGKQQPPGPPGSRQGINDYTHWFADDAGMAGDYYGYDGPCPPWNDSIVHHYGFHLYALDLGRLELPARFNLADLRRVSAGHVLAQAVCVGTYSMRATS</sequence>
<dbReference type="Gene3D" id="3.90.280.10">
    <property type="entry name" value="PEBP-like"/>
    <property type="match status" value="1"/>
</dbReference>
<gene>
    <name evidence="1" type="ORF">B1806_01770</name>
</gene>
<dbReference type="AlphaFoldDB" id="A0A4S3KRW3"/>
<dbReference type="InterPro" id="IPR036610">
    <property type="entry name" value="PEBP-like_sf"/>
</dbReference>
<name>A0A4S3KRW3_9GAMM</name>